<reference evidence="3" key="2">
    <citation type="submission" date="2015-01" db="EMBL/GenBank/DDBJ databases">
        <title>Evolutionary Origins and Diversification of the Mycorrhizal Mutualists.</title>
        <authorList>
            <consortium name="DOE Joint Genome Institute"/>
            <consortium name="Mycorrhizal Genomics Consortium"/>
            <person name="Kohler A."/>
            <person name="Kuo A."/>
            <person name="Nagy L.G."/>
            <person name="Floudas D."/>
            <person name="Copeland A."/>
            <person name="Barry K.W."/>
            <person name="Cichocki N."/>
            <person name="Veneault-Fourrey C."/>
            <person name="LaButti K."/>
            <person name="Lindquist E.A."/>
            <person name="Lipzen A."/>
            <person name="Lundell T."/>
            <person name="Morin E."/>
            <person name="Murat C."/>
            <person name="Riley R."/>
            <person name="Ohm R."/>
            <person name="Sun H."/>
            <person name="Tunlid A."/>
            <person name="Henrissat B."/>
            <person name="Grigoriev I.V."/>
            <person name="Hibbett D.S."/>
            <person name="Martin F."/>
        </authorList>
    </citation>
    <scope>NUCLEOTIDE SEQUENCE [LARGE SCALE GENOMIC DNA]</scope>
    <source>
        <strain evidence="3">F 1598</strain>
    </source>
</reference>
<feature type="chain" id="PRO_5002164818" evidence="1">
    <location>
        <begin position="21"/>
        <end position="229"/>
    </location>
</feature>
<name>A0A0C3GL39_PILCF</name>
<evidence type="ECO:0000256" key="1">
    <source>
        <dbReference type="SAM" id="SignalP"/>
    </source>
</evidence>
<dbReference type="STRING" id="765440.A0A0C3GL39"/>
<reference evidence="2 3" key="1">
    <citation type="submission" date="2014-04" db="EMBL/GenBank/DDBJ databases">
        <authorList>
            <consortium name="DOE Joint Genome Institute"/>
            <person name="Kuo A."/>
            <person name="Tarkka M."/>
            <person name="Buscot F."/>
            <person name="Kohler A."/>
            <person name="Nagy L.G."/>
            <person name="Floudas D."/>
            <person name="Copeland A."/>
            <person name="Barry K.W."/>
            <person name="Cichocki N."/>
            <person name="Veneault-Fourrey C."/>
            <person name="LaButti K."/>
            <person name="Lindquist E.A."/>
            <person name="Lipzen A."/>
            <person name="Lundell T."/>
            <person name="Morin E."/>
            <person name="Murat C."/>
            <person name="Sun H."/>
            <person name="Tunlid A."/>
            <person name="Henrissat B."/>
            <person name="Grigoriev I.V."/>
            <person name="Hibbett D.S."/>
            <person name="Martin F."/>
            <person name="Nordberg H.P."/>
            <person name="Cantor M.N."/>
            <person name="Hua S.X."/>
        </authorList>
    </citation>
    <scope>NUCLEOTIDE SEQUENCE [LARGE SCALE GENOMIC DNA]</scope>
    <source>
        <strain evidence="2 3">F 1598</strain>
    </source>
</reference>
<gene>
    <name evidence="2" type="ORF">PILCRDRAFT_125194</name>
</gene>
<dbReference type="HOGENOM" id="CLU_061599_0_0_1"/>
<feature type="signal peptide" evidence="1">
    <location>
        <begin position="1"/>
        <end position="20"/>
    </location>
</feature>
<dbReference type="InParanoid" id="A0A0C3GL39"/>
<dbReference type="OrthoDB" id="3255642at2759"/>
<keyword evidence="3" id="KW-1185">Reference proteome</keyword>
<dbReference type="EMBL" id="KN832971">
    <property type="protein sequence ID" value="KIM91311.1"/>
    <property type="molecule type" value="Genomic_DNA"/>
</dbReference>
<accession>A0A0C3GL39</accession>
<evidence type="ECO:0000313" key="3">
    <source>
        <dbReference type="Proteomes" id="UP000054166"/>
    </source>
</evidence>
<dbReference type="AlphaFoldDB" id="A0A0C3GL39"/>
<protein>
    <submittedName>
        <fullName evidence="2">Uncharacterized protein</fullName>
    </submittedName>
</protein>
<evidence type="ECO:0000313" key="2">
    <source>
        <dbReference type="EMBL" id="KIM91311.1"/>
    </source>
</evidence>
<sequence>MKLLLVPLFVLVAAPVAVSACEGECIVAITNAFLGNYSVPIQSVLENVADQISAKLIPSHSQTSPPLKYLAPLIDAYNKAAYEALENAIFPSYFHGKCQNADGVDPKGCPNPDCPVVCGTPGSLVHFYAKLRSIAYEETSKMLVALSTPGSDSYKAVERAVLADAGGGEHNRRRYGRAVAPMSRQADSLQDGLRAIMEEIAKLLEEACGEGLAACSWEVAMKEFILSFP</sequence>
<keyword evidence="1" id="KW-0732">Signal</keyword>
<proteinExistence type="predicted"/>
<organism evidence="2 3">
    <name type="scientific">Piloderma croceum (strain F 1598)</name>
    <dbReference type="NCBI Taxonomy" id="765440"/>
    <lineage>
        <taxon>Eukaryota</taxon>
        <taxon>Fungi</taxon>
        <taxon>Dikarya</taxon>
        <taxon>Basidiomycota</taxon>
        <taxon>Agaricomycotina</taxon>
        <taxon>Agaricomycetes</taxon>
        <taxon>Agaricomycetidae</taxon>
        <taxon>Atheliales</taxon>
        <taxon>Atheliaceae</taxon>
        <taxon>Piloderma</taxon>
    </lineage>
</organism>
<dbReference type="PROSITE" id="PS51257">
    <property type="entry name" value="PROKAR_LIPOPROTEIN"/>
    <property type="match status" value="1"/>
</dbReference>
<dbReference type="Proteomes" id="UP000054166">
    <property type="component" value="Unassembled WGS sequence"/>
</dbReference>